<dbReference type="Proteomes" id="UP000034350">
    <property type="component" value="Unassembled WGS sequence"/>
</dbReference>
<comment type="caution">
    <text evidence="1">The sequence shown here is derived from an EMBL/GenBank/DDBJ whole genome shotgun (WGS) entry which is preliminary data.</text>
</comment>
<dbReference type="RefSeq" id="XP_024330192.1">
    <property type="nucleotide sequence ID" value="XM_024476246.1"/>
</dbReference>
<evidence type="ECO:0000313" key="1">
    <source>
        <dbReference type="EMBL" id="KKO74450.1"/>
    </source>
</evidence>
<dbReference type="AlphaFoldDB" id="A0A0F9WC85"/>
<reference evidence="1 2" key="1">
    <citation type="journal article" date="2015" name="Environ. Microbiol.">
        <title>Genome analyses suggest the presence of polyploidy and recent human-driven expansions in eight global populations of the honeybee pathogen Nosema ceranae.</title>
        <authorList>
            <person name="Pelin A."/>
            <person name="Selman M."/>
            <person name="Aris-Brosou S."/>
            <person name="Farinelli L."/>
            <person name="Corradi N."/>
        </authorList>
    </citation>
    <scope>NUCLEOTIDE SEQUENCE [LARGE SCALE GENOMIC DNA]</scope>
    <source>
        <strain evidence="1 2">PA08 1199</strain>
    </source>
</reference>
<accession>A0A0F9WC85</accession>
<dbReference type="GeneID" id="36321198"/>
<proteinExistence type="predicted"/>
<protein>
    <submittedName>
        <fullName evidence="1">Uncharacterized protein</fullName>
    </submittedName>
</protein>
<keyword evidence="2" id="KW-1185">Reference proteome</keyword>
<dbReference type="VEuPathDB" id="MicrosporidiaDB:AAJ76_700002933"/>
<organism evidence="1 2">
    <name type="scientific">Vairimorpha ceranae</name>
    <dbReference type="NCBI Taxonomy" id="40302"/>
    <lineage>
        <taxon>Eukaryota</taxon>
        <taxon>Fungi</taxon>
        <taxon>Fungi incertae sedis</taxon>
        <taxon>Microsporidia</taxon>
        <taxon>Nosematidae</taxon>
        <taxon>Vairimorpha</taxon>
    </lineage>
</organism>
<sequence length="48" mass="5726">MFSEKCVRNILIIEGKMDSYKYTTIFNDNLFKNAKNLNLKFFLILIGY</sequence>
<dbReference type="EMBL" id="JPQZ01000070">
    <property type="protein sequence ID" value="KKO74450.1"/>
    <property type="molecule type" value="Genomic_DNA"/>
</dbReference>
<gene>
    <name evidence="1" type="ORF">AAJ76_700002933</name>
</gene>
<name>A0A0F9WC85_9MICR</name>
<evidence type="ECO:0000313" key="2">
    <source>
        <dbReference type="Proteomes" id="UP000034350"/>
    </source>
</evidence>